<proteinExistence type="predicted"/>
<comment type="caution">
    <text evidence="2">The sequence shown here is derived from an EMBL/GenBank/DDBJ whole genome shotgun (WGS) entry which is preliminary data.</text>
</comment>
<feature type="transmembrane region" description="Helical" evidence="1">
    <location>
        <begin position="53"/>
        <end position="73"/>
    </location>
</feature>
<gene>
    <name evidence="2" type="ORF">MF672_012150</name>
</gene>
<keyword evidence="1" id="KW-1133">Transmembrane helix</keyword>
<reference evidence="2 3" key="1">
    <citation type="submission" date="2022-04" db="EMBL/GenBank/DDBJ databases">
        <title>Genome draft of Actinomadura sp. ATCC 31491.</title>
        <authorList>
            <person name="Shi X."/>
            <person name="Du Y."/>
        </authorList>
    </citation>
    <scope>NUCLEOTIDE SEQUENCE [LARGE SCALE GENOMIC DNA]</scope>
    <source>
        <strain evidence="2 3">ATCC 31491</strain>
    </source>
</reference>
<sequence>MSEVLIPGDAVDEKGRDVAAPAADLMQALNLQSEGQPAGYDLIKADALSLTKWITSLIGGGSVTVGGLGTALLSGTTEVAERVALIAGLALLLSAAAVSVAWVVITDVRTRADVQKARIEARTALGHDYLGLVDRFQPPPIVLVPDGHDQ</sequence>
<evidence type="ECO:0000313" key="3">
    <source>
        <dbReference type="Proteomes" id="UP001317259"/>
    </source>
</evidence>
<dbReference type="RefSeq" id="WP_242374220.1">
    <property type="nucleotide sequence ID" value="NZ_JAKRKC020000001.1"/>
</dbReference>
<name>A0ABT0FQF0_9ACTN</name>
<keyword evidence="1" id="KW-0472">Membrane</keyword>
<feature type="transmembrane region" description="Helical" evidence="1">
    <location>
        <begin position="85"/>
        <end position="105"/>
    </location>
</feature>
<protein>
    <submittedName>
        <fullName evidence="2">Uncharacterized protein</fullName>
    </submittedName>
</protein>
<dbReference type="EMBL" id="JAKRKC020000001">
    <property type="protein sequence ID" value="MCK2214536.1"/>
    <property type="molecule type" value="Genomic_DNA"/>
</dbReference>
<keyword evidence="1" id="KW-0812">Transmembrane</keyword>
<evidence type="ECO:0000256" key="1">
    <source>
        <dbReference type="SAM" id="Phobius"/>
    </source>
</evidence>
<evidence type="ECO:0000313" key="2">
    <source>
        <dbReference type="EMBL" id="MCK2214536.1"/>
    </source>
</evidence>
<organism evidence="2 3">
    <name type="scientific">Actinomadura luzonensis</name>
    <dbReference type="NCBI Taxonomy" id="2805427"/>
    <lineage>
        <taxon>Bacteria</taxon>
        <taxon>Bacillati</taxon>
        <taxon>Actinomycetota</taxon>
        <taxon>Actinomycetes</taxon>
        <taxon>Streptosporangiales</taxon>
        <taxon>Thermomonosporaceae</taxon>
        <taxon>Actinomadura</taxon>
    </lineage>
</organism>
<dbReference type="Proteomes" id="UP001317259">
    <property type="component" value="Unassembled WGS sequence"/>
</dbReference>
<keyword evidence="3" id="KW-1185">Reference proteome</keyword>
<accession>A0ABT0FQF0</accession>